<proteinExistence type="inferred from homology"/>
<dbReference type="GO" id="GO:0006654">
    <property type="term" value="P:phosphatidic acid biosynthetic process"/>
    <property type="evidence" value="ECO:0007669"/>
    <property type="project" value="TreeGrafter"/>
</dbReference>
<evidence type="ECO:0000256" key="2">
    <source>
        <dbReference type="ARBA" id="ARBA00022679"/>
    </source>
</evidence>
<dbReference type="InterPro" id="IPR002123">
    <property type="entry name" value="Plipid/glycerol_acylTrfase"/>
</dbReference>
<feature type="domain" description="Phospholipid/glycerol acyltransferase" evidence="5">
    <location>
        <begin position="39"/>
        <end position="151"/>
    </location>
</feature>
<evidence type="ECO:0000313" key="6">
    <source>
        <dbReference type="EMBL" id="KKM95122.1"/>
    </source>
</evidence>
<evidence type="ECO:0000256" key="4">
    <source>
        <dbReference type="SAM" id="Coils"/>
    </source>
</evidence>
<dbReference type="InterPro" id="IPR004552">
    <property type="entry name" value="AGP_acyltrans"/>
</dbReference>
<name>A0A0F9PPL1_9ZZZZ</name>
<reference evidence="6" key="1">
    <citation type="journal article" date="2015" name="Nature">
        <title>Complex archaea that bridge the gap between prokaryotes and eukaryotes.</title>
        <authorList>
            <person name="Spang A."/>
            <person name="Saw J.H."/>
            <person name="Jorgensen S.L."/>
            <person name="Zaremba-Niedzwiedzka K."/>
            <person name="Martijn J."/>
            <person name="Lind A.E."/>
            <person name="van Eijk R."/>
            <person name="Schleper C."/>
            <person name="Guy L."/>
            <person name="Ettema T.J."/>
        </authorList>
    </citation>
    <scope>NUCLEOTIDE SEQUENCE</scope>
</reference>
<dbReference type="GO" id="GO:0016020">
    <property type="term" value="C:membrane"/>
    <property type="evidence" value="ECO:0007669"/>
    <property type="project" value="InterPro"/>
</dbReference>
<sequence length="210" mass="23969">MKGTPFWYSILRGLAIAVFKVFFAIKIEGKENIPYGGGAILASNHLSYLDPIVLGIFVPRRVNFMAKQELFENFFFGWIIVKLGAFPIRRERIDRTTYKKILKLLQKREVVVLFPEGTRSIDGTIGQLHAGIARIALKADVPIIPIIVWGTEKVLPRGKKLIRLARIRARAGKPLKKNIASNREITRKDIEELQNELEEKMRLLHRVGLS</sequence>
<dbReference type="Pfam" id="PF01553">
    <property type="entry name" value="Acyltransferase"/>
    <property type="match status" value="1"/>
</dbReference>
<organism evidence="6">
    <name type="scientific">marine sediment metagenome</name>
    <dbReference type="NCBI Taxonomy" id="412755"/>
    <lineage>
        <taxon>unclassified sequences</taxon>
        <taxon>metagenomes</taxon>
        <taxon>ecological metagenomes</taxon>
    </lineage>
</organism>
<dbReference type="PANTHER" id="PTHR10434:SF40">
    <property type="entry name" value="1-ACYL-SN-GLYCEROL-3-PHOSPHATE ACYLTRANSFERASE"/>
    <property type="match status" value="1"/>
</dbReference>
<dbReference type="SUPFAM" id="SSF69593">
    <property type="entry name" value="Glycerol-3-phosphate (1)-acyltransferase"/>
    <property type="match status" value="1"/>
</dbReference>
<keyword evidence="4" id="KW-0175">Coiled coil</keyword>
<comment type="caution">
    <text evidence="6">The sequence shown here is derived from an EMBL/GenBank/DDBJ whole genome shotgun (WGS) entry which is preliminary data.</text>
</comment>
<keyword evidence="2" id="KW-0808">Transferase</keyword>
<feature type="coiled-coil region" evidence="4">
    <location>
        <begin position="176"/>
        <end position="210"/>
    </location>
</feature>
<gene>
    <name evidence="6" type="ORF">LCGC14_1191370</name>
</gene>
<dbReference type="CDD" id="cd07989">
    <property type="entry name" value="LPLAT_AGPAT-like"/>
    <property type="match status" value="1"/>
</dbReference>
<protein>
    <recommendedName>
        <fullName evidence="5">Phospholipid/glycerol acyltransferase domain-containing protein</fullName>
    </recommendedName>
</protein>
<dbReference type="EMBL" id="LAZR01006051">
    <property type="protein sequence ID" value="KKM95122.1"/>
    <property type="molecule type" value="Genomic_DNA"/>
</dbReference>
<keyword evidence="3" id="KW-0012">Acyltransferase</keyword>
<comment type="similarity">
    <text evidence="1">Belongs to the 1-acyl-sn-glycerol-3-phosphate acyltransferase family.</text>
</comment>
<evidence type="ECO:0000259" key="5">
    <source>
        <dbReference type="SMART" id="SM00563"/>
    </source>
</evidence>
<dbReference type="AlphaFoldDB" id="A0A0F9PPL1"/>
<accession>A0A0F9PPL1</accession>
<dbReference type="SMART" id="SM00563">
    <property type="entry name" value="PlsC"/>
    <property type="match status" value="1"/>
</dbReference>
<evidence type="ECO:0000256" key="3">
    <source>
        <dbReference type="ARBA" id="ARBA00023315"/>
    </source>
</evidence>
<dbReference type="PANTHER" id="PTHR10434">
    <property type="entry name" value="1-ACYL-SN-GLYCEROL-3-PHOSPHATE ACYLTRANSFERASE"/>
    <property type="match status" value="1"/>
</dbReference>
<evidence type="ECO:0000256" key="1">
    <source>
        <dbReference type="ARBA" id="ARBA00008655"/>
    </source>
</evidence>
<dbReference type="GO" id="GO:0003841">
    <property type="term" value="F:1-acylglycerol-3-phosphate O-acyltransferase activity"/>
    <property type="evidence" value="ECO:0007669"/>
    <property type="project" value="InterPro"/>
</dbReference>
<dbReference type="NCBIfam" id="TIGR00530">
    <property type="entry name" value="AGP_acyltrn"/>
    <property type="match status" value="1"/>
</dbReference>